<dbReference type="InterPro" id="IPR051469">
    <property type="entry name" value="FliN/MopA/SpaO"/>
</dbReference>
<dbReference type="GO" id="GO:0009425">
    <property type="term" value="C:bacterial-type flagellum basal body"/>
    <property type="evidence" value="ECO:0007669"/>
    <property type="project" value="InterPro"/>
</dbReference>
<organism evidence="10 11">
    <name type="scientific">Thalassoglobus polymorphus</name>
    <dbReference type="NCBI Taxonomy" id="2527994"/>
    <lineage>
        <taxon>Bacteria</taxon>
        <taxon>Pseudomonadati</taxon>
        <taxon>Planctomycetota</taxon>
        <taxon>Planctomycetia</taxon>
        <taxon>Planctomycetales</taxon>
        <taxon>Planctomycetaceae</taxon>
        <taxon>Thalassoglobus</taxon>
    </lineage>
</organism>
<feature type="compositionally biased region" description="Basic and acidic residues" evidence="8">
    <location>
        <begin position="37"/>
        <end position="47"/>
    </location>
</feature>
<comment type="subcellular location">
    <subcellularLocation>
        <location evidence="1">Cell membrane</location>
        <topology evidence="1">Peripheral membrane protein</topology>
        <orientation evidence="1">Cytoplasmic side</orientation>
    </subcellularLocation>
</comment>
<dbReference type="InterPro" id="IPR012826">
    <property type="entry name" value="FliN"/>
</dbReference>
<name>A0A517QPQ4_9PLAN</name>
<evidence type="ECO:0000256" key="2">
    <source>
        <dbReference type="ARBA" id="ARBA00009226"/>
    </source>
</evidence>
<reference evidence="10 11" key="1">
    <citation type="submission" date="2019-02" db="EMBL/GenBank/DDBJ databases">
        <title>Deep-cultivation of Planctomycetes and their phenomic and genomic characterization uncovers novel biology.</title>
        <authorList>
            <person name="Wiegand S."/>
            <person name="Jogler M."/>
            <person name="Boedeker C."/>
            <person name="Pinto D."/>
            <person name="Vollmers J."/>
            <person name="Rivas-Marin E."/>
            <person name="Kohn T."/>
            <person name="Peeters S.H."/>
            <person name="Heuer A."/>
            <person name="Rast P."/>
            <person name="Oberbeckmann S."/>
            <person name="Bunk B."/>
            <person name="Jeske O."/>
            <person name="Meyerdierks A."/>
            <person name="Storesund J.E."/>
            <person name="Kallscheuer N."/>
            <person name="Luecker S."/>
            <person name="Lage O.M."/>
            <person name="Pohl T."/>
            <person name="Merkel B.J."/>
            <person name="Hornburger P."/>
            <person name="Mueller R.-W."/>
            <person name="Bruemmer F."/>
            <person name="Labrenz M."/>
            <person name="Spormann A.M."/>
            <person name="Op den Camp H."/>
            <person name="Overmann J."/>
            <person name="Amann R."/>
            <person name="Jetten M.S.M."/>
            <person name="Mascher T."/>
            <person name="Medema M.H."/>
            <person name="Devos D.P."/>
            <person name="Kaster A.-K."/>
            <person name="Ovreas L."/>
            <person name="Rohde M."/>
            <person name="Galperin M.Y."/>
            <person name="Jogler C."/>
        </authorList>
    </citation>
    <scope>NUCLEOTIDE SEQUENCE [LARGE SCALE GENOMIC DNA]</scope>
    <source>
        <strain evidence="10 11">Mal48</strain>
    </source>
</reference>
<dbReference type="PANTHER" id="PTHR43484:SF1">
    <property type="entry name" value="FLAGELLAR MOTOR SWITCH PROTEIN FLIN"/>
    <property type="match status" value="1"/>
</dbReference>
<dbReference type="GO" id="GO:0071973">
    <property type="term" value="P:bacterial-type flagellum-dependent cell motility"/>
    <property type="evidence" value="ECO:0007669"/>
    <property type="project" value="InterPro"/>
</dbReference>
<gene>
    <name evidence="10" type="primary">fliN</name>
    <name evidence="10" type="ORF">Mal48_28300</name>
</gene>
<evidence type="ECO:0000259" key="9">
    <source>
        <dbReference type="Pfam" id="PF01052"/>
    </source>
</evidence>
<evidence type="ECO:0000313" key="10">
    <source>
        <dbReference type="EMBL" id="QDT33577.1"/>
    </source>
</evidence>
<proteinExistence type="inferred from homology"/>
<feature type="region of interest" description="Disordered" evidence="8">
    <location>
        <begin position="1"/>
        <end position="49"/>
    </location>
</feature>
<keyword evidence="10" id="KW-0282">Flagellum</keyword>
<dbReference type="Gene3D" id="2.30.330.10">
    <property type="entry name" value="SpoA-like"/>
    <property type="match status" value="1"/>
</dbReference>
<keyword evidence="6" id="KW-0283">Flagellar rotation</keyword>
<keyword evidence="10" id="KW-0969">Cilium</keyword>
<dbReference type="Proteomes" id="UP000315724">
    <property type="component" value="Chromosome"/>
</dbReference>
<comment type="similarity">
    <text evidence="2">Belongs to the FliN/MopA/SpaO family.</text>
</comment>
<protein>
    <recommendedName>
        <fullName evidence="3">Flagellar motor switch protein FliN</fullName>
    </recommendedName>
</protein>
<keyword evidence="7" id="KW-0472">Membrane</keyword>
<dbReference type="InterPro" id="IPR001172">
    <property type="entry name" value="FliN_T3SS_HrcQb"/>
</dbReference>
<dbReference type="NCBIfam" id="TIGR02480">
    <property type="entry name" value="fliN"/>
    <property type="match status" value="1"/>
</dbReference>
<dbReference type="GO" id="GO:0003774">
    <property type="term" value="F:cytoskeletal motor activity"/>
    <property type="evidence" value="ECO:0007669"/>
    <property type="project" value="InterPro"/>
</dbReference>
<dbReference type="GO" id="GO:0006935">
    <property type="term" value="P:chemotaxis"/>
    <property type="evidence" value="ECO:0007669"/>
    <property type="project" value="UniProtKB-KW"/>
</dbReference>
<evidence type="ECO:0000256" key="5">
    <source>
        <dbReference type="ARBA" id="ARBA00022500"/>
    </source>
</evidence>
<keyword evidence="11" id="KW-1185">Reference proteome</keyword>
<feature type="domain" description="Flagellar motor switch protein FliN-like C-terminal" evidence="9">
    <location>
        <begin position="72"/>
        <end position="141"/>
    </location>
</feature>
<dbReference type="PRINTS" id="PR00956">
    <property type="entry name" value="FLGMOTORFLIN"/>
</dbReference>
<dbReference type="GO" id="GO:0005886">
    <property type="term" value="C:plasma membrane"/>
    <property type="evidence" value="ECO:0007669"/>
    <property type="project" value="UniProtKB-SubCell"/>
</dbReference>
<dbReference type="InterPro" id="IPR036429">
    <property type="entry name" value="SpoA-like_sf"/>
</dbReference>
<keyword evidence="4" id="KW-1003">Cell membrane</keyword>
<evidence type="ECO:0000256" key="6">
    <source>
        <dbReference type="ARBA" id="ARBA00022779"/>
    </source>
</evidence>
<dbReference type="Pfam" id="PF01052">
    <property type="entry name" value="FliMN_C"/>
    <property type="match status" value="1"/>
</dbReference>
<dbReference type="KEGG" id="tpol:Mal48_28300"/>
<keyword evidence="5" id="KW-0145">Chemotaxis</keyword>
<evidence type="ECO:0000256" key="7">
    <source>
        <dbReference type="ARBA" id="ARBA00023136"/>
    </source>
</evidence>
<dbReference type="OrthoDB" id="9773459at2"/>
<dbReference type="SUPFAM" id="SSF101801">
    <property type="entry name" value="Surface presentation of antigens (SPOA)"/>
    <property type="match status" value="1"/>
</dbReference>
<evidence type="ECO:0000256" key="1">
    <source>
        <dbReference type="ARBA" id="ARBA00004413"/>
    </source>
</evidence>
<dbReference type="InterPro" id="IPR001543">
    <property type="entry name" value="FliN-like_C"/>
</dbReference>
<sequence length="151" mass="16557">MTDQQQFDENIKKGSVDSTGATDPVQRDGDLSASQDYGDRETEDKTEQVVYSVDFPAAVPPSTPPANLPLQRFYDVNVTVSVELGRTELPLGELLQLGPTAVVELNRSVSEMVDVMAQGIRIARGEVVVVEDRYAVRLTHIENSHSRGAEQ</sequence>
<dbReference type="AlphaFoldDB" id="A0A517QPQ4"/>
<evidence type="ECO:0000256" key="3">
    <source>
        <dbReference type="ARBA" id="ARBA00021897"/>
    </source>
</evidence>
<dbReference type="RefSeq" id="WP_145200069.1">
    <property type="nucleotide sequence ID" value="NZ_CP036267.1"/>
</dbReference>
<dbReference type="EMBL" id="CP036267">
    <property type="protein sequence ID" value="QDT33577.1"/>
    <property type="molecule type" value="Genomic_DNA"/>
</dbReference>
<evidence type="ECO:0000313" key="11">
    <source>
        <dbReference type="Proteomes" id="UP000315724"/>
    </source>
</evidence>
<evidence type="ECO:0000256" key="8">
    <source>
        <dbReference type="SAM" id="MobiDB-lite"/>
    </source>
</evidence>
<evidence type="ECO:0000256" key="4">
    <source>
        <dbReference type="ARBA" id="ARBA00022475"/>
    </source>
</evidence>
<keyword evidence="10" id="KW-0966">Cell projection</keyword>
<accession>A0A517QPQ4</accession>
<dbReference type="PANTHER" id="PTHR43484">
    <property type="match status" value="1"/>
</dbReference>